<evidence type="ECO:0000313" key="3">
    <source>
        <dbReference type="Proteomes" id="UP000193387"/>
    </source>
</evidence>
<dbReference type="EMBL" id="LQPR01000029">
    <property type="protein sequence ID" value="ORW71509.1"/>
    <property type="molecule type" value="Genomic_DNA"/>
</dbReference>
<comment type="caution">
    <text evidence="2">The sequence shown here is derived from an EMBL/GenBank/DDBJ whole genome shotgun (WGS) entry which is preliminary data.</text>
</comment>
<reference evidence="2 3" key="1">
    <citation type="submission" date="2016-01" db="EMBL/GenBank/DDBJ databases">
        <title>The new phylogeny of the genus Mycobacterium.</title>
        <authorList>
            <person name="Tarcisio F."/>
            <person name="Conor M."/>
            <person name="Antonella G."/>
            <person name="Elisabetta G."/>
            <person name="Giulia F.S."/>
            <person name="Sara T."/>
            <person name="Anna F."/>
            <person name="Clotilde B."/>
            <person name="Roberto B."/>
            <person name="Veronica D.S."/>
            <person name="Fabio R."/>
            <person name="Monica P."/>
            <person name="Olivier J."/>
            <person name="Enrico T."/>
            <person name="Nicola S."/>
        </authorList>
    </citation>
    <scope>NUCLEOTIDE SEQUENCE [LARGE SCALE GENOMIC DNA]</scope>
    <source>
        <strain evidence="2 3">DSM 44616</strain>
    </source>
</reference>
<dbReference type="AlphaFoldDB" id="A0AAJ3NPU0"/>
<evidence type="ECO:0000313" key="2">
    <source>
        <dbReference type="EMBL" id="ORW71509.1"/>
    </source>
</evidence>
<sequence>MSEDAVANENGSAPTESAHEPHIRILRGHPTDAELAALITVLGSVGGGPEPAQPESTRWGLPVDRLRYAMSNYQRLTLQQMTHMKQ</sequence>
<feature type="region of interest" description="Disordered" evidence="1">
    <location>
        <begin position="1"/>
        <end position="22"/>
    </location>
</feature>
<dbReference type="RefSeq" id="WP_085255947.1">
    <property type="nucleotide sequence ID" value="NZ_AP022573.1"/>
</dbReference>
<accession>A0AAJ3NPU0</accession>
<dbReference type="Pfam" id="PF13822">
    <property type="entry name" value="ACC_epsilon"/>
    <property type="match status" value="1"/>
</dbReference>
<keyword evidence="3" id="KW-1185">Reference proteome</keyword>
<evidence type="ECO:0008006" key="4">
    <source>
        <dbReference type="Google" id="ProtNLM"/>
    </source>
</evidence>
<dbReference type="GO" id="GO:0004658">
    <property type="term" value="F:propionyl-CoA carboxylase activity"/>
    <property type="evidence" value="ECO:0007669"/>
    <property type="project" value="InterPro"/>
</dbReference>
<organism evidence="2 3">
    <name type="scientific">Mycobacterium saskatchewanense</name>
    <dbReference type="NCBI Taxonomy" id="220927"/>
    <lineage>
        <taxon>Bacteria</taxon>
        <taxon>Bacillati</taxon>
        <taxon>Actinomycetota</taxon>
        <taxon>Actinomycetes</taxon>
        <taxon>Mycobacteriales</taxon>
        <taxon>Mycobacteriaceae</taxon>
        <taxon>Mycobacterium</taxon>
        <taxon>Mycobacterium simiae complex</taxon>
    </lineage>
</organism>
<protein>
    <recommendedName>
        <fullName evidence="4">Acyl-CoA carboxylase subunit epsilon</fullName>
    </recommendedName>
</protein>
<name>A0AAJ3NPU0_9MYCO</name>
<evidence type="ECO:0000256" key="1">
    <source>
        <dbReference type="SAM" id="MobiDB-lite"/>
    </source>
</evidence>
<dbReference type="Proteomes" id="UP000193387">
    <property type="component" value="Unassembled WGS sequence"/>
</dbReference>
<dbReference type="InterPro" id="IPR032716">
    <property type="entry name" value="ACC_epsilon"/>
</dbReference>
<dbReference type="GO" id="GO:0003989">
    <property type="term" value="F:acetyl-CoA carboxylase activity"/>
    <property type="evidence" value="ECO:0007669"/>
    <property type="project" value="InterPro"/>
</dbReference>
<proteinExistence type="predicted"/>
<gene>
    <name evidence="2" type="ORF">AWC23_13945</name>
</gene>